<organism evidence="3 4">
    <name type="scientific">Noviherbaspirillum aridicola</name>
    <dbReference type="NCBI Taxonomy" id="2849687"/>
    <lineage>
        <taxon>Bacteria</taxon>
        <taxon>Pseudomonadati</taxon>
        <taxon>Pseudomonadota</taxon>
        <taxon>Betaproteobacteria</taxon>
        <taxon>Burkholderiales</taxon>
        <taxon>Oxalobacteraceae</taxon>
        <taxon>Noviherbaspirillum</taxon>
    </lineage>
</organism>
<feature type="transmembrane region" description="Helical" evidence="2">
    <location>
        <begin position="389"/>
        <end position="406"/>
    </location>
</feature>
<evidence type="ECO:0000256" key="2">
    <source>
        <dbReference type="SAM" id="Phobius"/>
    </source>
</evidence>
<dbReference type="Pfam" id="PF13795">
    <property type="entry name" value="HupE_UreJ_2"/>
    <property type="match status" value="1"/>
</dbReference>
<dbReference type="RefSeq" id="WP_220806456.1">
    <property type="nucleotide sequence ID" value="NZ_BPMK01000001.1"/>
</dbReference>
<accession>A0ABQ4Q0K5</accession>
<feature type="compositionally biased region" description="Low complexity" evidence="1">
    <location>
        <begin position="458"/>
        <end position="484"/>
    </location>
</feature>
<comment type="caution">
    <text evidence="3">The sequence shown here is derived from an EMBL/GenBank/DDBJ whole genome shotgun (WGS) entry which is preliminary data.</text>
</comment>
<evidence type="ECO:0000313" key="3">
    <source>
        <dbReference type="EMBL" id="GIZ50284.1"/>
    </source>
</evidence>
<dbReference type="InterPro" id="IPR032809">
    <property type="entry name" value="Put_HupE_UreJ"/>
</dbReference>
<feature type="transmembrane region" description="Helical" evidence="2">
    <location>
        <begin position="291"/>
        <end position="309"/>
    </location>
</feature>
<keyword evidence="2" id="KW-0472">Membrane</keyword>
<keyword evidence="2" id="KW-0812">Transmembrane</keyword>
<evidence type="ECO:0000313" key="4">
    <source>
        <dbReference type="Proteomes" id="UP000887222"/>
    </source>
</evidence>
<proteinExistence type="predicted"/>
<feature type="transmembrane region" description="Helical" evidence="2">
    <location>
        <begin position="321"/>
        <end position="339"/>
    </location>
</feature>
<feature type="transmembrane region" description="Helical" evidence="2">
    <location>
        <begin position="418"/>
        <end position="438"/>
    </location>
</feature>
<feature type="transmembrane region" description="Helical" evidence="2">
    <location>
        <begin position="263"/>
        <end position="285"/>
    </location>
</feature>
<keyword evidence="4" id="KW-1185">Reference proteome</keyword>
<gene>
    <name evidence="3" type="ORF">NCCP691_02980</name>
</gene>
<evidence type="ECO:0000256" key="1">
    <source>
        <dbReference type="SAM" id="MobiDB-lite"/>
    </source>
</evidence>
<evidence type="ECO:0008006" key="5">
    <source>
        <dbReference type="Google" id="ProtNLM"/>
    </source>
</evidence>
<dbReference type="EMBL" id="BPMK01000001">
    <property type="protein sequence ID" value="GIZ50284.1"/>
    <property type="molecule type" value="Genomic_DNA"/>
</dbReference>
<feature type="transmembrane region" description="Helical" evidence="2">
    <location>
        <begin position="351"/>
        <end position="377"/>
    </location>
</feature>
<sequence length="484" mass="51720">MTATVQAQGCGGRRGASPSSPARALLKAVLACVLLAIALSPLSLRAHDVPGEMRMHVFVKPEGDRLHLLVRMPLALLLNIDLPKRGPGYLALSEIDAGIARAVAATDRGIVLTANDRRLAMAEGRGRISLPSDRSFDSYERALALLDGPRLPDSTYVFWNQGYFDAHLVYPIDAAQSTFEARFGIAPGLRDRLKIDLRYISRSGTVRAYDLATGGDAVALDPSWLQAASTFVRSGFAHILDGPDHLLFLFCLVIPLRRLDWTLAGVVTAFTVGHSVTLISAAYGLTPAGGWFAPLIEFLIAASILYMALENAVRPSLRHRWALSAIFGLVHGFGFSFLLQSQLQFAGSHLLLSLLAFNVGIEFGQLLVLALALPLLVLLYRSGLAPERVITLTLSVLIGHTALHWAGERFEALRDADADGAAAMLLVPALALGIALALPMRAARRRRETQARGDGSTPRAGGVQAASAASPAPPVTHASTSCDP</sequence>
<name>A0ABQ4Q0K5_9BURK</name>
<dbReference type="Proteomes" id="UP000887222">
    <property type="component" value="Unassembled WGS sequence"/>
</dbReference>
<feature type="region of interest" description="Disordered" evidence="1">
    <location>
        <begin position="1"/>
        <end position="20"/>
    </location>
</feature>
<reference evidence="3 4" key="1">
    <citation type="journal article" date="2022" name="Int. J. Syst. Evol. Microbiol.">
        <title>Noviherbaspirillum aridicola sp. nov., isolated from an arid soil in Pakistan.</title>
        <authorList>
            <person name="Khan I.U."/>
            <person name="Saqib M."/>
            <person name="Amin A."/>
            <person name="Hussain F."/>
            <person name="Li L."/>
            <person name="Liu Y.H."/>
            <person name="Fang B.Z."/>
            <person name="Ahmed I."/>
            <person name="Li W.J."/>
        </authorList>
    </citation>
    <scope>NUCLEOTIDE SEQUENCE [LARGE SCALE GENOMIC DNA]</scope>
    <source>
        <strain evidence="3 4">NCCP-691</strain>
    </source>
</reference>
<keyword evidence="2" id="KW-1133">Transmembrane helix</keyword>
<feature type="region of interest" description="Disordered" evidence="1">
    <location>
        <begin position="446"/>
        <end position="484"/>
    </location>
</feature>
<protein>
    <recommendedName>
        <fullName evidence="5">HupE/UreJ protein</fullName>
    </recommendedName>
</protein>